<gene>
    <name evidence="4" type="ORF">AYY18_08105</name>
</gene>
<proteinExistence type="predicted"/>
<reference evidence="5" key="1">
    <citation type="submission" date="2016-06" db="EMBL/GenBank/DDBJ databases">
        <authorList>
            <person name="Butler K."/>
        </authorList>
    </citation>
    <scope>NUCLEOTIDE SEQUENCE [LARGE SCALE GENOMIC DNA]</scope>
    <source>
        <strain evidence="5">GCSL-Mp20</strain>
    </source>
</reference>
<organism evidence="4 5">
    <name type="scientific">Morganella psychrotolerans</name>
    <dbReference type="NCBI Taxonomy" id="368603"/>
    <lineage>
        <taxon>Bacteria</taxon>
        <taxon>Pseudomonadati</taxon>
        <taxon>Pseudomonadota</taxon>
        <taxon>Gammaproteobacteria</taxon>
        <taxon>Enterobacterales</taxon>
        <taxon>Morganellaceae</taxon>
        <taxon>Morganella</taxon>
    </lineage>
</organism>
<protein>
    <recommendedName>
        <fullName evidence="3">DUF2786 domain-containing protein</fullName>
    </recommendedName>
</protein>
<feature type="region of interest" description="Disordered" evidence="1">
    <location>
        <begin position="119"/>
        <end position="178"/>
    </location>
</feature>
<keyword evidence="2" id="KW-0472">Membrane</keyword>
<feature type="domain" description="DUF2786" evidence="3">
    <location>
        <begin position="6"/>
        <end position="44"/>
    </location>
</feature>
<comment type="caution">
    <text evidence="4">The sequence shown here is derived from an EMBL/GenBank/DDBJ whole genome shotgun (WGS) entry which is preliminary data.</text>
</comment>
<evidence type="ECO:0000313" key="5">
    <source>
        <dbReference type="Proteomes" id="UP000092377"/>
    </source>
</evidence>
<feature type="compositionally biased region" description="Polar residues" evidence="1">
    <location>
        <begin position="159"/>
        <end position="176"/>
    </location>
</feature>
<sequence>MTDRDKAIAKVQKLMSLAENAGNENEAANAFAKARLFMKKHALSLSDIYASESDMPPAVQPEKQPVKYPPKPMTAEERHREMGRQKQQEEQRLRELQALVAQQRQRELQRQREQQALRELEKRQAIKKQQQQMPQEQENQPDPVRSEPEISAQPVLPQQPVTAQQAPDFSRDTTPPESGMRQLIISKMKNILVKRNIPLVLIAAVMIFFVIYIVYLQ</sequence>
<evidence type="ECO:0000259" key="3">
    <source>
        <dbReference type="Pfam" id="PF10979"/>
    </source>
</evidence>
<dbReference type="RefSeq" id="WP_067404386.1">
    <property type="nucleotide sequence ID" value="NZ_LZEY01000045.1"/>
</dbReference>
<evidence type="ECO:0000256" key="2">
    <source>
        <dbReference type="SAM" id="Phobius"/>
    </source>
</evidence>
<dbReference type="EMBL" id="LZEY01000045">
    <property type="protein sequence ID" value="OBU05042.1"/>
    <property type="molecule type" value="Genomic_DNA"/>
</dbReference>
<keyword evidence="2" id="KW-0812">Transmembrane</keyword>
<dbReference type="OrthoDB" id="9990480at2"/>
<accession>A0A1B8H7J0</accession>
<keyword evidence="2" id="KW-1133">Transmembrane helix</keyword>
<dbReference type="AlphaFoldDB" id="A0A1B8H7J0"/>
<evidence type="ECO:0000313" key="4">
    <source>
        <dbReference type="EMBL" id="OBU05042.1"/>
    </source>
</evidence>
<evidence type="ECO:0000256" key="1">
    <source>
        <dbReference type="SAM" id="MobiDB-lite"/>
    </source>
</evidence>
<feature type="region of interest" description="Disordered" evidence="1">
    <location>
        <begin position="53"/>
        <end position="91"/>
    </location>
</feature>
<dbReference type="Proteomes" id="UP000092377">
    <property type="component" value="Unassembled WGS sequence"/>
</dbReference>
<feature type="compositionally biased region" description="Basic and acidic residues" evidence="1">
    <location>
        <begin position="74"/>
        <end position="91"/>
    </location>
</feature>
<dbReference type="InterPro" id="IPR024498">
    <property type="entry name" value="DUF2786"/>
</dbReference>
<keyword evidence="5" id="KW-1185">Reference proteome</keyword>
<name>A0A1B8H7J0_9GAMM</name>
<feature type="compositionally biased region" description="Low complexity" evidence="1">
    <location>
        <begin position="127"/>
        <end position="143"/>
    </location>
</feature>
<dbReference type="Pfam" id="PF10979">
    <property type="entry name" value="DUF2786"/>
    <property type="match status" value="1"/>
</dbReference>
<feature type="transmembrane region" description="Helical" evidence="2">
    <location>
        <begin position="197"/>
        <end position="215"/>
    </location>
</feature>